<comment type="caution">
    <text evidence="3">The sequence shown here is derived from an EMBL/GenBank/DDBJ whole genome shotgun (WGS) entry which is preliminary data.</text>
</comment>
<dbReference type="Pfam" id="PF01527">
    <property type="entry name" value="HTH_Tnp_1"/>
    <property type="match status" value="1"/>
</dbReference>
<dbReference type="Proteomes" id="UP001595697">
    <property type="component" value="Unassembled WGS sequence"/>
</dbReference>
<dbReference type="PANTHER" id="PTHR47515">
    <property type="entry name" value="LOW CALCIUM RESPONSE LOCUS PROTEIN T"/>
    <property type="match status" value="1"/>
</dbReference>
<dbReference type="Pfam" id="PF13276">
    <property type="entry name" value="HTH_21"/>
    <property type="match status" value="1"/>
</dbReference>
<evidence type="ECO:0000313" key="3">
    <source>
        <dbReference type="EMBL" id="MFC3968252.1"/>
    </source>
</evidence>
<dbReference type="InterPro" id="IPR036397">
    <property type="entry name" value="RNaseH_sf"/>
</dbReference>
<dbReference type="InterPro" id="IPR002514">
    <property type="entry name" value="Transposase_8"/>
</dbReference>
<evidence type="ECO:0000259" key="2">
    <source>
        <dbReference type="PROSITE" id="PS50994"/>
    </source>
</evidence>
<dbReference type="InterPro" id="IPR001584">
    <property type="entry name" value="Integrase_cat-core"/>
</dbReference>
<accession>A0ABV8E908</accession>
<dbReference type="InterPro" id="IPR009057">
    <property type="entry name" value="Homeodomain-like_sf"/>
</dbReference>
<dbReference type="InterPro" id="IPR048020">
    <property type="entry name" value="Transpos_IS3"/>
</dbReference>
<dbReference type="PANTHER" id="PTHR47515:SF1">
    <property type="entry name" value="BLR2054 PROTEIN"/>
    <property type="match status" value="1"/>
</dbReference>
<feature type="domain" description="Integrase catalytic" evidence="2">
    <location>
        <begin position="197"/>
        <end position="361"/>
    </location>
</feature>
<dbReference type="SUPFAM" id="SSF53098">
    <property type="entry name" value="Ribonuclease H-like"/>
    <property type="match status" value="1"/>
</dbReference>
<evidence type="ECO:0000256" key="1">
    <source>
        <dbReference type="SAM" id="Coils"/>
    </source>
</evidence>
<keyword evidence="1" id="KW-0175">Coiled coil</keyword>
<protein>
    <submittedName>
        <fullName evidence="3">IS3 family transposase</fullName>
    </submittedName>
</protein>
<dbReference type="RefSeq" id="WP_247262733.1">
    <property type="nucleotide sequence ID" value="NZ_JALJQZ010000069.1"/>
</dbReference>
<reference evidence="4" key="1">
    <citation type="journal article" date="2019" name="Int. J. Syst. Evol. Microbiol.">
        <title>The Global Catalogue of Microorganisms (GCM) 10K type strain sequencing project: providing services to taxonomists for standard genome sequencing and annotation.</title>
        <authorList>
            <consortium name="The Broad Institute Genomics Platform"/>
            <consortium name="The Broad Institute Genome Sequencing Center for Infectious Disease"/>
            <person name="Wu L."/>
            <person name="Ma J."/>
        </authorList>
    </citation>
    <scope>NUCLEOTIDE SEQUENCE [LARGE SCALE GENOMIC DNA]</scope>
    <source>
        <strain evidence="4">TBRC 5781</strain>
    </source>
</reference>
<evidence type="ECO:0000313" key="4">
    <source>
        <dbReference type="Proteomes" id="UP001595697"/>
    </source>
</evidence>
<dbReference type="InterPro" id="IPR025948">
    <property type="entry name" value="HTH-like_dom"/>
</dbReference>
<organism evidence="3 4">
    <name type="scientific">Rhizobium lemnae</name>
    <dbReference type="NCBI Taxonomy" id="1214924"/>
    <lineage>
        <taxon>Bacteria</taxon>
        <taxon>Pseudomonadati</taxon>
        <taxon>Pseudomonadota</taxon>
        <taxon>Alphaproteobacteria</taxon>
        <taxon>Hyphomicrobiales</taxon>
        <taxon>Rhizobiaceae</taxon>
        <taxon>Rhizobium/Agrobacterium group</taxon>
        <taxon>Rhizobium</taxon>
    </lineage>
</organism>
<dbReference type="Gene3D" id="1.10.10.60">
    <property type="entry name" value="Homeodomain-like"/>
    <property type="match status" value="1"/>
</dbReference>
<name>A0ABV8E908_9HYPH</name>
<dbReference type="Gene3D" id="3.30.420.10">
    <property type="entry name" value="Ribonuclease H-like superfamily/Ribonuclease H"/>
    <property type="match status" value="1"/>
</dbReference>
<dbReference type="InterPro" id="IPR012337">
    <property type="entry name" value="RNaseH-like_sf"/>
</dbReference>
<keyword evidence="4" id="KW-1185">Reference proteome</keyword>
<dbReference type="NCBIfam" id="NF033516">
    <property type="entry name" value="transpos_IS3"/>
    <property type="match status" value="1"/>
</dbReference>
<sequence>MKASKFSEAEIAFVLKQAEDGTPIGQVCRKAGISDATFYNWRKKYAGLMPSEMKRLRQLEEENAKLKRIVADLSLDKAMLQDVLFKKALRPARKRKLVDTIKADWKISIRRACSVLKVDRSLYVYKSRRGEQAELKLKIKDICQTRVRYGYRRVHILIKREGWAVNPKRIYRLYKEMDLQLRNKVPKRRVKAKLRADRTEPTHSNHVWAMDFVHDQVATGRKIRVLTVVDTFSRFSPAVDARFNYKGEDVVQTLERVRRQVGYPTSILVDNGSEFVSRDLDLWAYHKGIVLDFSRPGKPTDNSYIESFNGKFRAECLNAHWFMSLDDARAKMEDWRRDYNEFRPHSAIGNKVPILLMNGSSAPRRPEP</sequence>
<dbReference type="SUPFAM" id="SSF46689">
    <property type="entry name" value="Homeodomain-like"/>
    <property type="match status" value="1"/>
</dbReference>
<gene>
    <name evidence="3" type="ORF">ACFOVS_08945</name>
</gene>
<dbReference type="PROSITE" id="PS50994">
    <property type="entry name" value="INTEGRASE"/>
    <property type="match status" value="1"/>
</dbReference>
<dbReference type="Pfam" id="PF13683">
    <property type="entry name" value="rve_3"/>
    <property type="match status" value="1"/>
</dbReference>
<proteinExistence type="predicted"/>
<dbReference type="EMBL" id="JBHSBD010000034">
    <property type="protein sequence ID" value="MFC3968252.1"/>
    <property type="molecule type" value="Genomic_DNA"/>
</dbReference>
<feature type="coiled-coil region" evidence="1">
    <location>
        <begin position="49"/>
        <end position="76"/>
    </location>
</feature>